<keyword evidence="2" id="KW-1185">Reference proteome</keyword>
<accession>A0A2Z7AGN1</accession>
<name>A0A2Z7AGN1_9LAMI</name>
<reference evidence="1 2" key="1">
    <citation type="journal article" date="2015" name="Proc. Natl. Acad. Sci. U.S.A.">
        <title>The resurrection genome of Boea hygrometrica: A blueprint for survival of dehydration.</title>
        <authorList>
            <person name="Xiao L."/>
            <person name="Yang G."/>
            <person name="Zhang L."/>
            <person name="Yang X."/>
            <person name="Zhao S."/>
            <person name="Ji Z."/>
            <person name="Zhou Q."/>
            <person name="Hu M."/>
            <person name="Wang Y."/>
            <person name="Chen M."/>
            <person name="Xu Y."/>
            <person name="Jin H."/>
            <person name="Xiao X."/>
            <person name="Hu G."/>
            <person name="Bao F."/>
            <person name="Hu Y."/>
            <person name="Wan P."/>
            <person name="Li L."/>
            <person name="Deng X."/>
            <person name="Kuang T."/>
            <person name="Xiang C."/>
            <person name="Zhu J.K."/>
            <person name="Oliver M.J."/>
            <person name="He Y."/>
        </authorList>
    </citation>
    <scope>NUCLEOTIDE SEQUENCE [LARGE SCALE GENOMIC DNA]</scope>
    <source>
        <strain evidence="2">cv. XS01</strain>
    </source>
</reference>
<dbReference type="Proteomes" id="UP000250235">
    <property type="component" value="Unassembled WGS sequence"/>
</dbReference>
<gene>
    <name evidence="1" type="ORF">F511_09237</name>
</gene>
<proteinExistence type="predicted"/>
<sequence length="318" mass="35392">MTESSRRGGNSADAFGDKENQKVATVILNQPILFEVKYFKRPAGAYRQSLKPSAVVHLSEIQVFSSCVNYESIQTATIITSQDTPNPTPSAAHLLLSSLRPTPPTSASVGHTPPPLTPDFLRPREEEIPFVSNPSDLLVQTDEGFLFPVVDLIRRIYRHLPFEVPVSCETGRSQAPRRQQVANSGIRAKARILQYILLPELHRFQNFRIENKIESCISAARRRRTRRRQHARNSAHDTMHAGRAWWMAVASSLTQIVARWSGATPAAVRHAWRTGLAVIGAAMPHKMRPAAARYVGCGLRRAAAVWRVSGSVVMAIFF</sequence>
<evidence type="ECO:0000313" key="2">
    <source>
        <dbReference type="Proteomes" id="UP000250235"/>
    </source>
</evidence>
<protein>
    <submittedName>
        <fullName evidence="1">Uncharacterized protein</fullName>
    </submittedName>
</protein>
<organism evidence="1 2">
    <name type="scientific">Dorcoceras hygrometricum</name>
    <dbReference type="NCBI Taxonomy" id="472368"/>
    <lineage>
        <taxon>Eukaryota</taxon>
        <taxon>Viridiplantae</taxon>
        <taxon>Streptophyta</taxon>
        <taxon>Embryophyta</taxon>
        <taxon>Tracheophyta</taxon>
        <taxon>Spermatophyta</taxon>
        <taxon>Magnoliopsida</taxon>
        <taxon>eudicotyledons</taxon>
        <taxon>Gunneridae</taxon>
        <taxon>Pentapetalae</taxon>
        <taxon>asterids</taxon>
        <taxon>lamiids</taxon>
        <taxon>Lamiales</taxon>
        <taxon>Gesneriaceae</taxon>
        <taxon>Didymocarpoideae</taxon>
        <taxon>Trichosporeae</taxon>
        <taxon>Loxocarpinae</taxon>
        <taxon>Dorcoceras</taxon>
    </lineage>
</organism>
<dbReference type="AlphaFoldDB" id="A0A2Z7AGN1"/>
<dbReference type="EMBL" id="KV015577">
    <property type="protein sequence ID" value="KZV20708.1"/>
    <property type="molecule type" value="Genomic_DNA"/>
</dbReference>
<evidence type="ECO:0000313" key="1">
    <source>
        <dbReference type="EMBL" id="KZV20708.1"/>
    </source>
</evidence>